<dbReference type="STRING" id="930131.SAMN05216389_10873"/>
<dbReference type="InterPro" id="IPR037185">
    <property type="entry name" value="EmrE-like"/>
</dbReference>
<dbReference type="Gene3D" id="1.10.3730.20">
    <property type="match status" value="1"/>
</dbReference>
<feature type="transmembrane region" description="Helical" evidence="7">
    <location>
        <begin position="149"/>
        <end position="169"/>
    </location>
</feature>
<protein>
    <submittedName>
        <fullName evidence="9">Threonine/homoserine efflux transporter RhtA</fullName>
    </submittedName>
</protein>
<keyword evidence="5 7" id="KW-1133">Transmembrane helix</keyword>
<feature type="transmembrane region" description="Helical" evidence="7">
    <location>
        <begin position="244"/>
        <end position="263"/>
    </location>
</feature>
<accession>A0A1I0D9M8</accession>
<dbReference type="OrthoDB" id="6707571at2"/>
<dbReference type="PANTHER" id="PTHR32322">
    <property type="entry name" value="INNER MEMBRANE TRANSPORTER"/>
    <property type="match status" value="1"/>
</dbReference>
<feature type="transmembrane region" description="Helical" evidence="7">
    <location>
        <begin position="38"/>
        <end position="57"/>
    </location>
</feature>
<sequence length="303" mass="33664">MNRAFILILLGAALWGTIGWYVKNLYVFGFTPMEVVTLRAWSSALLLVGYLTIIAPAKLKLSKLIDINYFLGTGILSIIFFNYCMFTAIEQSTLPVATALLYTAPAFVTILSFFLFREVLNYMKIIALSITLLGTCLVVGLIPLNIPSIPFSSILFGIGSAIGYALYSIFSKFALNKYSSITITTYTFVIASLALIPFFPYQEKFHLLIEPMILFYAFGLGFLPTAFAYIVYTHGLQQTEASKASILTTVEPVVATLIGIFIFNEEFSSMQMLGMLCIISAVIIIQLSMKQSIHFKPKKAQIK</sequence>
<feature type="transmembrane region" description="Helical" evidence="7">
    <location>
        <begin position="69"/>
        <end position="89"/>
    </location>
</feature>
<evidence type="ECO:0000313" key="9">
    <source>
        <dbReference type="EMBL" id="SET28676.1"/>
    </source>
</evidence>
<feature type="transmembrane region" description="Helical" evidence="7">
    <location>
        <begin position="95"/>
        <end position="116"/>
    </location>
</feature>
<evidence type="ECO:0000259" key="8">
    <source>
        <dbReference type="Pfam" id="PF00892"/>
    </source>
</evidence>
<keyword evidence="10" id="KW-1185">Reference proteome</keyword>
<feature type="transmembrane region" description="Helical" evidence="7">
    <location>
        <begin position="181"/>
        <end position="201"/>
    </location>
</feature>
<evidence type="ECO:0000256" key="3">
    <source>
        <dbReference type="ARBA" id="ARBA00022475"/>
    </source>
</evidence>
<proteinExistence type="inferred from homology"/>
<reference evidence="9 10" key="1">
    <citation type="submission" date="2016-10" db="EMBL/GenBank/DDBJ databases">
        <authorList>
            <person name="de Groot N.N."/>
        </authorList>
    </citation>
    <scope>NUCLEOTIDE SEQUENCE [LARGE SCALE GENOMIC DNA]</scope>
    <source>
        <strain evidence="9 10">IBRC-M 10780</strain>
    </source>
</reference>
<dbReference type="InterPro" id="IPR000620">
    <property type="entry name" value="EamA_dom"/>
</dbReference>
<dbReference type="Pfam" id="PF00892">
    <property type="entry name" value="EamA"/>
    <property type="match status" value="2"/>
</dbReference>
<comment type="subcellular location">
    <subcellularLocation>
        <location evidence="1">Cell membrane</location>
        <topology evidence="1">Multi-pass membrane protein</topology>
    </subcellularLocation>
</comment>
<keyword evidence="3" id="KW-1003">Cell membrane</keyword>
<evidence type="ECO:0000256" key="6">
    <source>
        <dbReference type="ARBA" id="ARBA00023136"/>
    </source>
</evidence>
<keyword evidence="6 7" id="KW-0472">Membrane</keyword>
<dbReference type="PANTHER" id="PTHR32322:SF18">
    <property type="entry name" value="S-ADENOSYLMETHIONINE_S-ADENOSYLHOMOCYSTEINE TRANSPORTER"/>
    <property type="match status" value="1"/>
</dbReference>
<dbReference type="InterPro" id="IPR050638">
    <property type="entry name" value="AA-Vitamin_Transporters"/>
</dbReference>
<dbReference type="RefSeq" id="WP_090869474.1">
    <property type="nucleotide sequence ID" value="NZ_FOHE01000008.1"/>
</dbReference>
<gene>
    <name evidence="9" type="ORF">SAMN05216389_10873</name>
</gene>
<name>A0A1I0D9M8_9BACI</name>
<evidence type="ECO:0000256" key="2">
    <source>
        <dbReference type="ARBA" id="ARBA00007362"/>
    </source>
</evidence>
<evidence type="ECO:0000256" key="5">
    <source>
        <dbReference type="ARBA" id="ARBA00022989"/>
    </source>
</evidence>
<feature type="transmembrane region" description="Helical" evidence="7">
    <location>
        <begin position="125"/>
        <end position="143"/>
    </location>
</feature>
<evidence type="ECO:0000313" key="10">
    <source>
        <dbReference type="Proteomes" id="UP000198618"/>
    </source>
</evidence>
<feature type="domain" description="EamA" evidence="8">
    <location>
        <begin position="153"/>
        <end position="285"/>
    </location>
</feature>
<dbReference type="AlphaFoldDB" id="A0A1I0D9M8"/>
<dbReference type="Proteomes" id="UP000198618">
    <property type="component" value="Unassembled WGS sequence"/>
</dbReference>
<organism evidence="9 10">
    <name type="scientific">Oceanobacillus limi</name>
    <dbReference type="NCBI Taxonomy" id="930131"/>
    <lineage>
        <taxon>Bacteria</taxon>
        <taxon>Bacillati</taxon>
        <taxon>Bacillota</taxon>
        <taxon>Bacilli</taxon>
        <taxon>Bacillales</taxon>
        <taxon>Bacillaceae</taxon>
        <taxon>Oceanobacillus</taxon>
    </lineage>
</organism>
<evidence type="ECO:0000256" key="7">
    <source>
        <dbReference type="SAM" id="Phobius"/>
    </source>
</evidence>
<comment type="similarity">
    <text evidence="2">Belongs to the EamA transporter family.</text>
</comment>
<evidence type="ECO:0000256" key="4">
    <source>
        <dbReference type="ARBA" id="ARBA00022692"/>
    </source>
</evidence>
<feature type="transmembrane region" description="Helical" evidence="7">
    <location>
        <begin position="269"/>
        <end position="289"/>
    </location>
</feature>
<feature type="transmembrane region" description="Helical" evidence="7">
    <location>
        <begin position="213"/>
        <end position="232"/>
    </location>
</feature>
<dbReference type="SUPFAM" id="SSF103481">
    <property type="entry name" value="Multidrug resistance efflux transporter EmrE"/>
    <property type="match status" value="2"/>
</dbReference>
<keyword evidence="4 7" id="KW-0812">Transmembrane</keyword>
<dbReference type="GO" id="GO:0005886">
    <property type="term" value="C:plasma membrane"/>
    <property type="evidence" value="ECO:0007669"/>
    <property type="project" value="UniProtKB-SubCell"/>
</dbReference>
<evidence type="ECO:0000256" key="1">
    <source>
        <dbReference type="ARBA" id="ARBA00004651"/>
    </source>
</evidence>
<dbReference type="EMBL" id="FOHE01000008">
    <property type="protein sequence ID" value="SET28676.1"/>
    <property type="molecule type" value="Genomic_DNA"/>
</dbReference>
<feature type="domain" description="EamA" evidence="8">
    <location>
        <begin position="4"/>
        <end position="139"/>
    </location>
</feature>